<keyword evidence="2" id="KW-0539">Nucleus</keyword>
<evidence type="ECO:0000256" key="2">
    <source>
        <dbReference type="ARBA" id="ARBA00023242"/>
    </source>
</evidence>
<feature type="compositionally biased region" description="Polar residues" evidence="3">
    <location>
        <begin position="120"/>
        <end position="148"/>
    </location>
</feature>
<dbReference type="PANTHER" id="PTHR21686">
    <property type="entry name" value="DEOXYNUCLEOTIDYLTRANSFERASE TERMINAL-INTERACTING PROTEIN 2"/>
    <property type="match status" value="1"/>
</dbReference>
<keyword evidence="6" id="KW-1185">Reference proteome</keyword>
<feature type="compositionally biased region" description="Polar residues" evidence="3">
    <location>
        <begin position="700"/>
        <end position="710"/>
    </location>
</feature>
<feature type="compositionally biased region" description="Basic residues" evidence="3">
    <location>
        <begin position="182"/>
        <end position="192"/>
    </location>
</feature>
<feature type="compositionally biased region" description="Acidic residues" evidence="3">
    <location>
        <begin position="746"/>
        <end position="758"/>
    </location>
</feature>
<sequence length="1051" mass="112713">MVATRRGARVVESPTKTMQNESSSTSDVVISTRRSRRAAVHVEAQPTSVSTSDAQNVTSAASTEEDKPTQEATACVEDQPDDLHDADISDLESCCSAVSDAQTPSRRSTRRRGQPPATPKNPTSGTEGLSEAESCTSAVSATPGTATRRSTRSQRNRKVAVGAEAGDAQHSEAESCSSVVSLRKRALTRNQKKLADSQASHTEDTELSEHDSYDLRNSTVRKSTAKARGRRSKPVQAVPIDLDDSGDVSSSSVSRRTPGRRAKAAAAASSSSGPAPSAEDIQSGPSTRRSTRSRDKDTAVRATSDSESDMTGYSSLGSPGSAPGKSTPCSSRTGSASSNRAVPVSRVTRSLRVVVTQAPSVLTPNKEQGGEDTPVSGAMATEEKMEVQEPEKTVIVTAGDEETEKGGEDIPLVAAMETEEMEVQESETTVIVTGGDEESSLLADGGEEDKTLIAVEEEDNENDDAATRGVTVVDPAEPEFQENTRTASPTVTVSESVCPDTVEAAEIISAVHEHSKTEPSKGSVIVSGEVDEIPESSSGSSTILKTPCADRVTVAVVTNEAAEADSPEEVAKGDDKLLTATDATDLCGDQTAKVSVAEPYDSTAELDDDMAGAAEPHTATELDQTVKVTICAASESKEETVDDVSVRPDTSSLETATKEGAHQEDEEQTRKVCASDGTELNEDPEDAPPSSIDPEVSAQDGDQPSGSGASQKFAGVSLLLLESSDDEDEDSDACSLPEGGHGASESEGDSEEVSDLEEALTARTKSRANAQPLPSDGLFVIDTQPGLDPSQKYYTEGGPVRTERVEQQEEDEMAGEALGTGEDEEEFVDEEVEEEDEDSQVLFTSSRNPALKELSCRIDPGLKVKELGGLYISFDGSKSNKVSSSLKKLKDQKHLDELMKKSVIVPDFEKKDAIPPYKESMNALKLKRKVEREKTTGDGWFNMKAPEMTEELKNDLKALQMRSAMDPKRFYKKNDREGFAKYLQVGTVVDSPLDFYHSRIPKKERKRTIVEELLADAEFRSHNKKKYQEIMTERAALLAGKKHRKNKFKSK</sequence>
<dbReference type="InterPro" id="IPR039883">
    <property type="entry name" value="Fcf2/DNTTIP2"/>
</dbReference>
<dbReference type="GO" id="GO:0005730">
    <property type="term" value="C:nucleolus"/>
    <property type="evidence" value="ECO:0007669"/>
    <property type="project" value="UniProtKB-SubCell"/>
</dbReference>
<feature type="compositionally biased region" description="Basic and acidic residues" evidence="3">
    <location>
        <begin position="201"/>
        <end position="214"/>
    </location>
</feature>
<dbReference type="InterPro" id="IPR014810">
    <property type="entry name" value="Fcf2_C"/>
</dbReference>
<feature type="compositionally biased region" description="Low complexity" evidence="3">
    <location>
        <begin position="342"/>
        <end position="356"/>
    </location>
</feature>
<reference evidence="5 6" key="1">
    <citation type="submission" date="2024-09" db="EMBL/GenBank/DDBJ databases">
        <title>A chromosome-level genome assembly of Gray's grenadier anchovy, Coilia grayii.</title>
        <authorList>
            <person name="Fu Z."/>
        </authorList>
    </citation>
    <scope>NUCLEOTIDE SEQUENCE [LARGE SCALE GENOMIC DNA]</scope>
    <source>
        <strain evidence="5">G4</strain>
        <tissue evidence="5">Muscle</tissue>
    </source>
</reference>
<organism evidence="5 6">
    <name type="scientific">Coilia grayii</name>
    <name type="common">Gray's grenadier anchovy</name>
    <dbReference type="NCBI Taxonomy" id="363190"/>
    <lineage>
        <taxon>Eukaryota</taxon>
        <taxon>Metazoa</taxon>
        <taxon>Chordata</taxon>
        <taxon>Craniata</taxon>
        <taxon>Vertebrata</taxon>
        <taxon>Euteleostomi</taxon>
        <taxon>Actinopterygii</taxon>
        <taxon>Neopterygii</taxon>
        <taxon>Teleostei</taxon>
        <taxon>Clupei</taxon>
        <taxon>Clupeiformes</taxon>
        <taxon>Clupeoidei</taxon>
        <taxon>Engraulidae</taxon>
        <taxon>Coilinae</taxon>
        <taxon>Coilia</taxon>
    </lineage>
</organism>
<dbReference type="Proteomes" id="UP001591681">
    <property type="component" value="Unassembled WGS sequence"/>
</dbReference>
<feature type="compositionally biased region" description="Basic residues" evidence="3">
    <location>
        <begin position="149"/>
        <end position="158"/>
    </location>
</feature>
<feature type="domain" description="Fcf2 pre-rRNA processing C-terminal" evidence="4">
    <location>
        <begin position="933"/>
        <end position="1026"/>
    </location>
</feature>
<dbReference type="Pfam" id="PF08698">
    <property type="entry name" value="Fcf2"/>
    <property type="match status" value="1"/>
</dbReference>
<evidence type="ECO:0000256" key="3">
    <source>
        <dbReference type="SAM" id="MobiDB-lite"/>
    </source>
</evidence>
<protein>
    <recommendedName>
        <fullName evidence="4">Fcf2 pre-rRNA processing C-terminal domain-containing protein</fullName>
    </recommendedName>
</protein>
<evidence type="ECO:0000313" key="5">
    <source>
        <dbReference type="EMBL" id="KAL2090085.1"/>
    </source>
</evidence>
<gene>
    <name evidence="5" type="ORF">ACEWY4_014773</name>
</gene>
<evidence type="ECO:0000256" key="1">
    <source>
        <dbReference type="ARBA" id="ARBA00004604"/>
    </source>
</evidence>
<feature type="compositionally biased region" description="Acidic residues" evidence="3">
    <location>
        <begin position="821"/>
        <end position="839"/>
    </location>
</feature>
<feature type="compositionally biased region" description="Polar residues" evidence="3">
    <location>
        <begin position="481"/>
        <end position="494"/>
    </location>
</feature>
<feature type="compositionally biased region" description="Polar residues" evidence="3">
    <location>
        <begin position="301"/>
        <end position="318"/>
    </location>
</feature>
<feature type="compositionally biased region" description="Polar residues" evidence="3">
    <location>
        <begin position="45"/>
        <end position="62"/>
    </location>
</feature>
<feature type="compositionally biased region" description="Polar residues" evidence="3">
    <location>
        <begin position="14"/>
        <end position="29"/>
    </location>
</feature>
<dbReference type="EMBL" id="JBHFQA010000012">
    <property type="protein sequence ID" value="KAL2090085.1"/>
    <property type="molecule type" value="Genomic_DNA"/>
</dbReference>
<evidence type="ECO:0000313" key="6">
    <source>
        <dbReference type="Proteomes" id="UP001591681"/>
    </source>
</evidence>
<proteinExistence type="predicted"/>
<comment type="caution">
    <text evidence="5">The sequence shown here is derived from an EMBL/GenBank/DDBJ whole genome shotgun (WGS) entry which is preliminary data.</text>
</comment>
<feature type="compositionally biased region" description="Acidic residues" evidence="3">
    <location>
        <begin position="723"/>
        <end position="732"/>
    </location>
</feature>
<feature type="region of interest" description="Disordered" evidence="3">
    <location>
        <begin position="598"/>
        <end position="845"/>
    </location>
</feature>
<evidence type="ECO:0000259" key="4">
    <source>
        <dbReference type="Pfam" id="PF08698"/>
    </source>
</evidence>
<feature type="region of interest" description="Disordered" evidence="3">
    <location>
        <begin position="475"/>
        <end position="494"/>
    </location>
</feature>
<feature type="compositionally biased region" description="Polar residues" evidence="3">
    <location>
        <begin position="327"/>
        <end position="340"/>
    </location>
</feature>
<feature type="compositionally biased region" description="Polar residues" evidence="3">
    <location>
        <begin position="357"/>
        <end position="366"/>
    </location>
</feature>
<feature type="compositionally biased region" description="Low complexity" evidence="3">
    <location>
        <begin position="264"/>
        <end position="278"/>
    </location>
</feature>
<dbReference type="AlphaFoldDB" id="A0ABD1JT67"/>
<dbReference type="PANTHER" id="PTHR21686:SF12">
    <property type="entry name" value="DEOXYNUCLEOTIDYLTRANSFERASE TERMINAL-INTERACTING PROTEIN 2"/>
    <property type="match status" value="1"/>
</dbReference>
<feature type="region of interest" description="Disordered" evidence="3">
    <location>
        <begin position="1"/>
        <end position="376"/>
    </location>
</feature>
<feature type="compositionally biased region" description="Basic residues" evidence="3">
    <location>
        <begin position="223"/>
        <end position="233"/>
    </location>
</feature>
<accession>A0ABD1JT67</accession>
<name>A0ABD1JT67_9TELE</name>
<comment type="subcellular location">
    <subcellularLocation>
        <location evidence="1">Nucleus</location>
        <location evidence="1">Nucleolus</location>
    </subcellularLocation>
</comment>